<dbReference type="PANTHER" id="PTHR34997:SF1">
    <property type="entry name" value="PEPTIDOGLYCAN-BINDING LYSIN DOMAIN"/>
    <property type="match status" value="1"/>
</dbReference>
<dbReference type="InterPro" id="IPR036779">
    <property type="entry name" value="LysM_dom_sf"/>
</dbReference>
<sequence length="98" mass="10478">MAKNNSNNKIAMLTNFVLIVAALLIVAMVESREIGFIKGINKKSGPQCTNVYGVASGDTCFAVQQAFNLTTAFFDSINPNLVCDSLFVGQWLCVAGKA</sequence>
<keyword evidence="2" id="KW-0843">Virulence</keyword>
<dbReference type="STRING" id="93759.A0A1R3H3X2"/>
<name>A0A1R3H3X2_9ROSI</name>
<protein>
    <submittedName>
        <fullName evidence="5">Peptidoglycan-binding Lysin subgroup</fullName>
    </submittedName>
</protein>
<feature type="domain" description="LysM" evidence="4">
    <location>
        <begin position="50"/>
        <end position="94"/>
    </location>
</feature>
<dbReference type="CDD" id="cd00118">
    <property type="entry name" value="LysM"/>
    <property type="match status" value="1"/>
</dbReference>
<dbReference type="SUPFAM" id="SSF54106">
    <property type="entry name" value="LysM domain"/>
    <property type="match status" value="1"/>
</dbReference>
<evidence type="ECO:0000313" key="6">
    <source>
        <dbReference type="Proteomes" id="UP000187203"/>
    </source>
</evidence>
<dbReference type="AlphaFoldDB" id="A0A1R3H3X2"/>
<keyword evidence="1" id="KW-0147">Chitin-binding</keyword>
<accession>A0A1R3H3X2</accession>
<proteinExistence type="predicted"/>
<keyword evidence="6" id="KW-1185">Reference proteome</keyword>
<feature type="chain" id="PRO_5012774324" evidence="3">
    <location>
        <begin position="32"/>
        <end position="98"/>
    </location>
</feature>
<evidence type="ECO:0000256" key="2">
    <source>
        <dbReference type="ARBA" id="ARBA00023026"/>
    </source>
</evidence>
<dbReference type="Proteomes" id="UP000187203">
    <property type="component" value="Unassembled WGS sequence"/>
</dbReference>
<reference evidence="6" key="1">
    <citation type="submission" date="2013-09" db="EMBL/GenBank/DDBJ databases">
        <title>Corchorus olitorius genome sequencing.</title>
        <authorList>
            <person name="Alam M."/>
            <person name="Haque M.S."/>
            <person name="Islam M.S."/>
            <person name="Emdad E.M."/>
            <person name="Islam M.M."/>
            <person name="Ahmed B."/>
            <person name="Halim A."/>
            <person name="Hossen Q.M.M."/>
            <person name="Hossain M.Z."/>
            <person name="Ahmed R."/>
            <person name="Khan M.M."/>
            <person name="Islam R."/>
            <person name="Rashid M.M."/>
            <person name="Khan S.A."/>
            <person name="Rahman M.S."/>
            <person name="Alam M."/>
            <person name="Yahiya A.S."/>
            <person name="Khan M.S."/>
            <person name="Azam M.S."/>
            <person name="Haque T."/>
            <person name="Lashkar M.Z.H."/>
            <person name="Akhand A.I."/>
            <person name="Morshed G."/>
            <person name="Roy S."/>
            <person name="Uddin K.S."/>
            <person name="Rabeya T."/>
            <person name="Hossain A.S."/>
            <person name="Chowdhury A."/>
            <person name="Snigdha A.R."/>
            <person name="Mortoza M.S."/>
            <person name="Matin S.A."/>
            <person name="Hoque S.M.E."/>
            <person name="Islam M.K."/>
            <person name="Roy D.K."/>
            <person name="Haider R."/>
            <person name="Moosa M.M."/>
            <person name="Elias S.M."/>
            <person name="Hasan A.M."/>
            <person name="Jahan S."/>
            <person name="Shafiuddin M."/>
            <person name="Mahmood N."/>
            <person name="Shommy N.S."/>
        </authorList>
    </citation>
    <scope>NUCLEOTIDE SEQUENCE [LARGE SCALE GENOMIC DNA]</scope>
    <source>
        <strain evidence="6">cv. O-4</strain>
    </source>
</reference>
<dbReference type="InterPro" id="IPR018392">
    <property type="entry name" value="LysM"/>
</dbReference>
<dbReference type="PANTHER" id="PTHR34997">
    <property type="entry name" value="AM15"/>
    <property type="match status" value="1"/>
</dbReference>
<feature type="signal peptide" evidence="3">
    <location>
        <begin position="1"/>
        <end position="31"/>
    </location>
</feature>
<evidence type="ECO:0000259" key="4">
    <source>
        <dbReference type="PROSITE" id="PS51782"/>
    </source>
</evidence>
<dbReference type="EMBL" id="AWUE01020862">
    <property type="protein sequence ID" value="OMO65037.1"/>
    <property type="molecule type" value="Genomic_DNA"/>
</dbReference>
<dbReference type="Gene3D" id="3.10.350.10">
    <property type="entry name" value="LysM domain"/>
    <property type="match status" value="1"/>
</dbReference>
<gene>
    <name evidence="5" type="ORF">COLO4_31595</name>
</gene>
<dbReference type="OrthoDB" id="1921017at2759"/>
<dbReference type="GO" id="GO:0008061">
    <property type="term" value="F:chitin binding"/>
    <property type="evidence" value="ECO:0007669"/>
    <property type="project" value="UniProtKB-KW"/>
</dbReference>
<keyword evidence="3" id="KW-0732">Signal</keyword>
<evidence type="ECO:0000256" key="1">
    <source>
        <dbReference type="ARBA" id="ARBA00022669"/>
    </source>
</evidence>
<organism evidence="5 6">
    <name type="scientific">Corchorus olitorius</name>
    <dbReference type="NCBI Taxonomy" id="93759"/>
    <lineage>
        <taxon>Eukaryota</taxon>
        <taxon>Viridiplantae</taxon>
        <taxon>Streptophyta</taxon>
        <taxon>Embryophyta</taxon>
        <taxon>Tracheophyta</taxon>
        <taxon>Spermatophyta</taxon>
        <taxon>Magnoliopsida</taxon>
        <taxon>eudicotyledons</taxon>
        <taxon>Gunneridae</taxon>
        <taxon>Pentapetalae</taxon>
        <taxon>rosids</taxon>
        <taxon>malvids</taxon>
        <taxon>Malvales</taxon>
        <taxon>Malvaceae</taxon>
        <taxon>Grewioideae</taxon>
        <taxon>Apeibeae</taxon>
        <taxon>Corchorus</taxon>
    </lineage>
</organism>
<dbReference type="PROSITE" id="PS51782">
    <property type="entry name" value="LYSM"/>
    <property type="match status" value="1"/>
</dbReference>
<dbReference type="Pfam" id="PF01476">
    <property type="entry name" value="LysM"/>
    <property type="match status" value="1"/>
</dbReference>
<dbReference type="InterPro" id="IPR052210">
    <property type="entry name" value="LysM1-like"/>
</dbReference>
<evidence type="ECO:0000313" key="5">
    <source>
        <dbReference type="EMBL" id="OMO65037.1"/>
    </source>
</evidence>
<evidence type="ECO:0000256" key="3">
    <source>
        <dbReference type="SAM" id="SignalP"/>
    </source>
</evidence>
<dbReference type="SMART" id="SM00257">
    <property type="entry name" value="LysM"/>
    <property type="match status" value="1"/>
</dbReference>
<comment type="caution">
    <text evidence="5">The sequence shown here is derived from an EMBL/GenBank/DDBJ whole genome shotgun (WGS) entry which is preliminary data.</text>
</comment>